<evidence type="ECO:0000256" key="8">
    <source>
        <dbReference type="SAM" id="MobiDB-lite"/>
    </source>
</evidence>
<evidence type="ECO:0000313" key="10">
    <source>
        <dbReference type="EMBL" id="KND95845.1"/>
    </source>
</evidence>
<dbReference type="VEuPathDB" id="FungiDB:CJI97_003973"/>
<evidence type="ECO:0000256" key="2">
    <source>
        <dbReference type="ARBA" id="ARBA00022723"/>
    </source>
</evidence>
<dbReference type="GO" id="GO:0071036">
    <property type="term" value="P:nuclear polyadenylation-dependent snoRNA catabolic process"/>
    <property type="evidence" value="ECO:0007669"/>
    <property type="project" value="TreeGrafter"/>
</dbReference>
<evidence type="ECO:0000256" key="4">
    <source>
        <dbReference type="ARBA" id="ARBA00022771"/>
    </source>
</evidence>
<organism evidence="10 11">
    <name type="scientific">Candidozyma auris</name>
    <name type="common">Yeast</name>
    <name type="synonym">Candida auris</name>
    <dbReference type="NCBI Taxonomy" id="498019"/>
    <lineage>
        <taxon>Eukaryota</taxon>
        <taxon>Fungi</taxon>
        <taxon>Dikarya</taxon>
        <taxon>Ascomycota</taxon>
        <taxon>Saccharomycotina</taxon>
        <taxon>Pichiomycetes</taxon>
        <taxon>Metschnikowiaceae</taxon>
        <taxon>Candidozyma</taxon>
    </lineage>
</organism>
<dbReference type="VEuPathDB" id="FungiDB:CJJ07_001844"/>
<dbReference type="AlphaFoldDB" id="A0A0L0NQ94"/>
<dbReference type="InterPro" id="IPR001878">
    <property type="entry name" value="Znf_CCHC"/>
</dbReference>
<evidence type="ECO:0000256" key="6">
    <source>
        <dbReference type="ARBA" id="ARBA00023242"/>
    </source>
</evidence>
<evidence type="ECO:0000313" key="11">
    <source>
        <dbReference type="Proteomes" id="UP000037122"/>
    </source>
</evidence>
<dbReference type="GO" id="GO:0071031">
    <property type="term" value="P:nuclear mRNA surveillance of mRNA 3'-end processing"/>
    <property type="evidence" value="ECO:0007669"/>
    <property type="project" value="TreeGrafter"/>
</dbReference>
<dbReference type="Proteomes" id="UP000037122">
    <property type="component" value="Unassembled WGS sequence"/>
</dbReference>
<accession>A0A0L0NQ94</accession>
<dbReference type="VEuPathDB" id="FungiDB:B9J08_004051"/>
<dbReference type="GO" id="GO:0071038">
    <property type="term" value="P:TRAMP-dependent tRNA surveillance pathway"/>
    <property type="evidence" value="ECO:0007669"/>
    <property type="project" value="TreeGrafter"/>
</dbReference>
<feature type="compositionally biased region" description="Polar residues" evidence="8">
    <location>
        <begin position="42"/>
        <end position="52"/>
    </location>
</feature>
<dbReference type="GO" id="GO:0071039">
    <property type="term" value="P:nuclear polyadenylation-dependent CUT catabolic process"/>
    <property type="evidence" value="ECO:0007669"/>
    <property type="project" value="TreeGrafter"/>
</dbReference>
<evidence type="ECO:0000259" key="9">
    <source>
        <dbReference type="PROSITE" id="PS50158"/>
    </source>
</evidence>
<keyword evidence="2" id="KW-0479">Metal-binding</keyword>
<comment type="caution">
    <text evidence="10">The sequence shown here is derived from an EMBL/GenBank/DDBJ whole genome shotgun (WGS) entry which is preliminary data.</text>
</comment>
<evidence type="ECO:0000256" key="5">
    <source>
        <dbReference type="ARBA" id="ARBA00022833"/>
    </source>
</evidence>
<keyword evidence="5" id="KW-0862">Zinc</keyword>
<gene>
    <name evidence="10" type="ORF">QG37_07796</name>
</gene>
<dbReference type="InterPro" id="IPR051644">
    <property type="entry name" value="TRAMP_AT-DNA-binding"/>
</dbReference>
<keyword evidence="4 7" id="KW-0863">Zinc-finger</keyword>
<evidence type="ECO:0000256" key="7">
    <source>
        <dbReference type="PROSITE-ProRule" id="PRU00047"/>
    </source>
</evidence>
<feature type="domain" description="CCHC-type" evidence="9">
    <location>
        <begin position="132"/>
        <end position="147"/>
    </location>
</feature>
<reference evidence="11" key="1">
    <citation type="journal article" date="2015" name="BMC Genomics">
        <title>Draft genome of a commonly misdiagnosed multidrug resistant pathogen Candida auris.</title>
        <authorList>
            <person name="Chatterjee S."/>
            <person name="Alampalli S.V."/>
            <person name="Nageshan R.K."/>
            <person name="Chettiar S.T."/>
            <person name="Joshi S."/>
            <person name="Tatu U.S."/>
        </authorList>
    </citation>
    <scope>NUCLEOTIDE SEQUENCE [LARGE SCALE GENOMIC DNA]</scope>
    <source>
        <strain evidence="11">6684</strain>
    </source>
</reference>
<keyword evidence="3" id="KW-0677">Repeat</keyword>
<dbReference type="PANTHER" id="PTHR46543:SF1">
    <property type="entry name" value="ZINC FINGER CCHC DOMAIN-CONTAINING PROTEIN 7"/>
    <property type="match status" value="1"/>
</dbReference>
<dbReference type="InterPro" id="IPR036875">
    <property type="entry name" value="Znf_CCHC_sf"/>
</dbReference>
<keyword evidence="6" id="KW-0539">Nucleus</keyword>
<dbReference type="GO" id="GO:0003723">
    <property type="term" value="F:RNA binding"/>
    <property type="evidence" value="ECO:0007669"/>
    <property type="project" value="TreeGrafter"/>
</dbReference>
<dbReference type="GO" id="GO:0071035">
    <property type="term" value="P:nuclear polyadenylation-dependent rRNA catabolic process"/>
    <property type="evidence" value="ECO:0007669"/>
    <property type="project" value="TreeGrafter"/>
</dbReference>
<dbReference type="SUPFAM" id="SSF57756">
    <property type="entry name" value="Retrovirus zinc finger-like domains"/>
    <property type="match status" value="1"/>
</dbReference>
<dbReference type="Gene3D" id="4.10.60.10">
    <property type="entry name" value="Zinc finger, CCHC-type"/>
    <property type="match status" value="2"/>
</dbReference>
<dbReference type="EMBL" id="LGST01000064">
    <property type="protein sequence ID" value="KND95845.1"/>
    <property type="molecule type" value="Genomic_DNA"/>
</dbReference>
<dbReference type="SMART" id="SM00343">
    <property type="entry name" value="ZnF_C2HC"/>
    <property type="match status" value="5"/>
</dbReference>
<feature type="region of interest" description="Disordered" evidence="8">
    <location>
        <begin position="1"/>
        <end position="54"/>
    </location>
</feature>
<dbReference type="GO" id="GO:0031499">
    <property type="term" value="C:TRAMP complex"/>
    <property type="evidence" value="ECO:0007669"/>
    <property type="project" value="TreeGrafter"/>
</dbReference>
<dbReference type="VEuPathDB" id="FungiDB:CJI96_0002427"/>
<evidence type="ECO:0000256" key="3">
    <source>
        <dbReference type="ARBA" id="ARBA00022737"/>
    </source>
</evidence>
<dbReference type="VEuPathDB" id="FungiDB:QG37_07796"/>
<dbReference type="PROSITE" id="PS50158">
    <property type="entry name" value="ZF_CCHC"/>
    <property type="match status" value="1"/>
</dbReference>
<dbReference type="GO" id="GO:0071037">
    <property type="term" value="P:nuclear polyadenylation-dependent snRNA catabolic process"/>
    <property type="evidence" value="ECO:0007669"/>
    <property type="project" value="TreeGrafter"/>
</dbReference>
<proteinExistence type="predicted"/>
<comment type="subcellular location">
    <subcellularLocation>
        <location evidence="1">Nucleus</location>
    </subcellularLocation>
</comment>
<protein>
    <recommendedName>
        <fullName evidence="9">CCHC-type domain-containing protein</fullName>
    </recommendedName>
</protein>
<feature type="compositionally biased region" description="Polar residues" evidence="8">
    <location>
        <begin position="340"/>
        <end position="358"/>
    </location>
</feature>
<dbReference type="PANTHER" id="PTHR46543">
    <property type="entry name" value="ZINC FINGER CCHC DOMAIN-CONTAINING PROTEIN 7"/>
    <property type="match status" value="1"/>
</dbReference>
<feature type="region of interest" description="Disordered" evidence="8">
    <location>
        <begin position="278"/>
        <end position="358"/>
    </location>
</feature>
<name>A0A0L0NQ94_CANAR</name>
<feature type="compositionally biased region" description="Basic and acidic residues" evidence="8">
    <location>
        <begin position="29"/>
        <end position="41"/>
    </location>
</feature>
<feature type="compositionally biased region" description="Basic and acidic residues" evidence="8">
    <location>
        <begin position="8"/>
        <end position="20"/>
    </location>
</feature>
<sequence length="358" mass="39904">MGLLSFIEDTKPSEVDESTRWSEPLPTEKSSELPPEEKNNQRSDSNGVTSLSYDEVNDNADELIELRGEGRYFGVIDPEQGATVNAQQALGPLCDNCHKRGHIRSKCKTVICHKCGKVGDHYETQCPTTMICAKCGQRGHMVSACKNKSRRREYCRHCDTFNHSDYTCPSIWRSYITQPLPEGDKSDLLWKMSDLPVIYCYNCGDHTHFGDECHRQRSSRIPNRNGSAFSGTNLPKHLRKLYSWLANDLKNKGTGSGHLGNRNINGFKKNQQALKSSLKDFNGPSTAQPSRSGIIKLGKNKASLPPIPTKANRSGVIAPKGQKKQYQSSRNGNGVIKPNRSGTLPKNGGRNQNFQAFY</sequence>
<dbReference type="GO" id="GO:0008270">
    <property type="term" value="F:zinc ion binding"/>
    <property type="evidence" value="ECO:0007669"/>
    <property type="project" value="UniProtKB-KW"/>
</dbReference>
<evidence type="ECO:0000256" key="1">
    <source>
        <dbReference type="ARBA" id="ARBA00004123"/>
    </source>
</evidence>